<accession>A0A3S0Y2L8</accession>
<dbReference type="OrthoDB" id="416237at2"/>
<protein>
    <recommendedName>
        <fullName evidence="4">Glycosyltransferase RgtA/B/C/D-like domain-containing protein</fullName>
    </recommendedName>
</protein>
<comment type="caution">
    <text evidence="2">The sequence shown here is derived from an EMBL/GenBank/DDBJ whole genome shotgun (WGS) entry which is preliminary data.</text>
</comment>
<dbReference type="AlphaFoldDB" id="A0A3S0Y2L8"/>
<proteinExistence type="predicted"/>
<gene>
    <name evidence="2" type="ORF">PCC6912_02820</name>
</gene>
<feature type="transmembrane region" description="Helical" evidence="1">
    <location>
        <begin position="144"/>
        <end position="163"/>
    </location>
</feature>
<feature type="transmembrane region" description="Helical" evidence="1">
    <location>
        <begin position="353"/>
        <end position="373"/>
    </location>
</feature>
<feature type="transmembrane region" description="Helical" evidence="1">
    <location>
        <begin position="313"/>
        <end position="332"/>
    </location>
</feature>
<dbReference type="EMBL" id="RSCJ01000001">
    <property type="protein sequence ID" value="RUR86839.1"/>
    <property type="molecule type" value="Genomic_DNA"/>
</dbReference>
<dbReference type="RefSeq" id="WP_016874246.1">
    <property type="nucleotide sequence ID" value="NZ_CP170746.1"/>
</dbReference>
<evidence type="ECO:0000313" key="3">
    <source>
        <dbReference type="Proteomes" id="UP000268857"/>
    </source>
</evidence>
<feature type="transmembrane region" description="Helical" evidence="1">
    <location>
        <begin position="202"/>
        <end position="234"/>
    </location>
</feature>
<evidence type="ECO:0008006" key="4">
    <source>
        <dbReference type="Google" id="ProtNLM"/>
    </source>
</evidence>
<evidence type="ECO:0000256" key="1">
    <source>
        <dbReference type="SAM" id="Phobius"/>
    </source>
</evidence>
<reference evidence="2 3" key="1">
    <citation type="journal article" date="2019" name="Genome Biol. Evol.">
        <title>Day and night: Metabolic profiles and evolutionary relationships of six axenic non-marine cyanobacteria.</title>
        <authorList>
            <person name="Will S.E."/>
            <person name="Henke P."/>
            <person name="Boedeker C."/>
            <person name="Huang S."/>
            <person name="Brinkmann H."/>
            <person name="Rohde M."/>
            <person name="Jarek M."/>
            <person name="Friedl T."/>
            <person name="Seufert S."/>
            <person name="Schumacher M."/>
            <person name="Overmann J."/>
            <person name="Neumann-Schaal M."/>
            <person name="Petersen J."/>
        </authorList>
    </citation>
    <scope>NUCLEOTIDE SEQUENCE [LARGE SCALE GENOMIC DNA]</scope>
    <source>
        <strain evidence="2 3">PCC 6912</strain>
    </source>
</reference>
<feature type="transmembrane region" description="Helical" evidence="1">
    <location>
        <begin position="379"/>
        <end position="402"/>
    </location>
</feature>
<keyword evidence="1" id="KW-0472">Membrane</keyword>
<feature type="transmembrane region" description="Helical" evidence="1">
    <location>
        <begin position="483"/>
        <end position="505"/>
    </location>
</feature>
<feature type="transmembrane region" description="Helical" evidence="1">
    <location>
        <begin position="414"/>
        <end position="437"/>
    </location>
</feature>
<sequence length="627" mass="70208">MTAPQYPRWLNPFLLLIWLVIAIGLRLINLTAKPPWTDEFSTLVFSLGNSFLPVPLNQPITIDVLLQPLQPQPTASIRDVLAHLFSESNHPPLYFVLTHLWMKLFPTQAGLVSLWGARSLAAIFGALSIPAIYALSWVAFRSRLISHLAAAMMAVSPYGIFLAQEARHYTLAILWVIASLSCLVVAARYIQKRIQLPIWLSFSWIVINALGIATHYFFTLTLCTEAIVLIFLAWQQNEEDMGQGRHGDTRRRRESRSFPTSPAHLVHASRYNGTPGATTRLTRATHWLGNLRNALAPPSSSSASLLSPPWRRIYAVAVGTAVAGIVWLPVFLHNTYGDRLVDWIQSDRVGIAWISPIFQALAAWVTMFCLLPVESPNLAVAIASGLLMLIFLIWATPILWRGFRVQLVQPQTRLITKVLAGVVVAAIALFFFFTYFLNIDLTRGARYNFVYFPAVVVLLGASLAICWKTSVSKKEKWGVNGKVSVVVIWVMGLLSAIAVICNLGYQKYYRPDLFVQLIQKTSQVPVLIATTQKTHVQIGEMMGVAREFKLQNTLSPSPLFLLAHQDQNSNTSTTALQNTLKSLPRPFDLWLVNFKAAEPEEVKNCAVETRTFPAINGYKYKIYHCQN</sequence>
<dbReference type="Proteomes" id="UP000268857">
    <property type="component" value="Unassembled WGS sequence"/>
</dbReference>
<feature type="transmembrane region" description="Helical" evidence="1">
    <location>
        <begin position="115"/>
        <end position="137"/>
    </location>
</feature>
<keyword evidence="1" id="KW-0812">Transmembrane</keyword>
<name>A0A3S0Y2L8_CHLFR</name>
<feature type="transmembrane region" description="Helical" evidence="1">
    <location>
        <begin position="12"/>
        <end position="32"/>
    </location>
</feature>
<organism evidence="2 3">
    <name type="scientific">Chlorogloeopsis fritschii PCC 6912</name>
    <dbReference type="NCBI Taxonomy" id="211165"/>
    <lineage>
        <taxon>Bacteria</taxon>
        <taxon>Bacillati</taxon>
        <taxon>Cyanobacteriota</taxon>
        <taxon>Cyanophyceae</taxon>
        <taxon>Nostocales</taxon>
        <taxon>Chlorogloeopsidaceae</taxon>
        <taxon>Chlorogloeopsis</taxon>
    </lineage>
</organism>
<evidence type="ECO:0000313" key="2">
    <source>
        <dbReference type="EMBL" id="RUR86839.1"/>
    </source>
</evidence>
<keyword evidence="1" id="KW-1133">Transmembrane helix</keyword>
<feature type="transmembrane region" description="Helical" evidence="1">
    <location>
        <begin position="449"/>
        <end position="471"/>
    </location>
</feature>
<feature type="transmembrane region" description="Helical" evidence="1">
    <location>
        <begin position="169"/>
        <end position="190"/>
    </location>
</feature>
<keyword evidence="3" id="KW-1185">Reference proteome</keyword>